<dbReference type="EMBL" id="DYXG01000054">
    <property type="protein sequence ID" value="HJE97081.1"/>
    <property type="molecule type" value="Genomic_DNA"/>
</dbReference>
<gene>
    <name evidence="2" type="ORF">K8V00_05615</name>
</gene>
<evidence type="ECO:0000259" key="1">
    <source>
        <dbReference type="Pfam" id="PF14690"/>
    </source>
</evidence>
<accession>A0A921F838</accession>
<dbReference type="PANTHER" id="PTHR33498:SF1">
    <property type="entry name" value="TRANSPOSASE FOR INSERTION SEQUENCE ELEMENT IS1557"/>
    <property type="match status" value="1"/>
</dbReference>
<name>A0A921F838_9LACO</name>
<protein>
    <submittedName>
        <fullName evidence="2">Transposase family protein</fullName>
    </submittedName>
</protein>
<evidence type="ECO:0000313" key="3">
    <source>
        <dbReference type="Proteomes" id="UP000707535"/>
    </source>
</evidence>
<dbReference type="PANTHER" id="PTHR33498">
    <property type="entry name" value="TRANSPOSASE FOR INSERTION SEQUENCE ELEMENT IS1557"/>
    <property type="match status" value="1"/>
</dbReference>
<dbReference type="InterPro" id="IPR047951">
    <property type="entry name" value="Transpos_ISL3"/>
</dbReference>
<evidence type="ECO:0000313" key="2">
    <source>
        <dbReference type="EMBL" id="HJE97081.1"/>
    </source>
</evidence>
<dbReference type="InterPro" id="IPR029261">
    <property type="entry name" value="Transposase_Znf"/>
</dbReference>
<proteinExistence type="predicted"/>
<sequence>MSQNDSILNLLNIQDPNIEISACTDLLHAGVHEKLLSATLVYPVECCEACGSTNVVRNGTRLTKMKLPSLGEQPLRMNLRKQRYLCRACHHTFSAQTQLAPAQHAITRQAAHEIVTLAKKALPVKTISQIVGISASSVQRILYQGQRAFVTPKELPAALSFDEFRATKNRFSFICIDAETHDLVLLPDHFSSAIKDYFSNTYAFRERQKVQIATMDLDAQ</sequence>
<dbReference type="AlphaFoldDB" id="A0A921F838"/>
<feature type="non-terminal residue" evidence="2">
    <location>
        <position position="220"/>
    </location>
</feature>
<organism evidence="2 3">
    <name type="scientific">Ligilactobacillus acidipiscis</name>
    <dbReference type="NCBI Taxonomy" id="89059"/>
    <lineage>
        <taxon>Bacteria</taxon>
        <taxon>Bacillati</taxon>
        <taxon>Bacillota</taxon>
        <taxon>Bacilli</taxon>
        <taxon>Lactobacillales</taxon>
        <taxon>Lactobacillaceae</taxon>
        <taxon>Ligilactobacillus</taxon>
    </lineage>
</organism>
<comment type="caution">
    <text evidence="2">The sequence shown here is derived from an EMBL/GenBank/DDBJ whole genome shotgun (WGS) entry which is preliminary data.</text>
</comment>
<dbReference type="Proteomes" id="UP000707535">
    <property type="component" value="Unassembled WGS sequence"/>
</dbReference>
<reference evidence="2" key="1">
    <citation type="journal article" date="2021" name="PeerJ">
        <title>Extensive microbial diversity within the chicken gut microbiome revealed by metagenomics and culture.</title>
        <authorList>
            <person name="Gilroy R."/>
            <person name="Ravi A."/>
            <person name="Getino M."/>
            <person name="Pursley I."/>
            <person name="Horton D.L."/>
            <person name="Alikhan N.F."/>
            <person name="Baker D."/>
            <person name="Gharbi K."/>
            <person name="Hall N."/>
            <person name="Watson M."/>
            <person name="Adriaenssens E.M."/>
            <person name="Foster-Nyarko E."/>
            <person name="Jarju S."/>
            <person name="Secka A."/>
            <person name="Antonio M."/>
            <person name="Oren A."/>
            <person name="Chaudhuri R.R."/>
            <person name="La Ragione R."/>
            <person name="Hildebrand F."/>
            <person name="Pallen M.J."/>
        </authorList>
    </citation>
    <scope>NUCLEOTIDE SEQUENCE</scope>
    <source>
        <strain evidence="2">CHK174-6876</strain>
    </source>
</reference>
<dbReference type="Pfam" id="PF14690">
    <property type="entry name" value="Zn_ribbon_ISL3"/>
    <property type="match status" value="1"/>
</dbReference>
<feature type="domain" description="Transposase IS204/IS1001/IS1096/IS1165 zinc-finger" evidence="1">
    <location>
        <begin position="45"/>
        <end position="89"/>
    </location>
</feature>
<reference evidence="2" key="2">
    <citation type="submission" date="2021-09" db="EMBL/GenBank/DDBJ databases">
        <authorList>
            <person name="Gilroy R."/>
        </authorList>
    </citation>
    <scope>NUCLEOTIDE SEQUENCE</scope>
    <source>
        <strain evidence="2">CHK174-6876</strain>
    </source>
</reference>